<dbReference type="Proteomes" id="UP001165488">
    <property type="component" value="Unassembled WGS sequence"/>
</dbReference>
<proteinExistence type="predicted"/>
<dbReference type="RefSeq" id="WP_241275718.1">
    <property type="nucleotide sequence ID" value="NZ_JAKZGS010000013.1"/>
</dbReference>
<accession>A0ABS9URF6</accession>
<protein>
    <recommendedName>
        <fullName evidence="3">Nitroreductase</fullName>
    </recommendedName>
</protein>
<sequence>METTTVNELMMERWIPRIQNPQDITKNEIDTIFKAGRQIANRFGKNPWTFLLVKKGGESYQKLLHCMDGFNRKWASKAPYLGIALYKKSPETTLTERNQNFYDTGAFMAKASEVATDMGVFIHQMAGFSESMFEEEFIDQKNYNPINIFALGRVGSNFETEEKTNRSEVFYPSRKMLKNIRPMIIEKAIALR</sequence>
<keyword evidence="2" id="KW-1185">Reference proteome</keyword>
<evidence type="ECO:0000313" key="1">
    <source>
        <dbReference type="EMBL" id="MCH7399216.1"/>
    </source>
</evidence>
<comment type="caution">
    <text evidence="1">The sequence shown here is derived from an EMBL/GenBank/DDBJ whole genome shotgun (WGS) entry which is preliminary data.</text>
</comment>
<evidence type="ECO:0000313" key="2">
    <source>
        <dbReference type="Proteomes" id="UP001165488"/>
    </source>
</evidence>
<gene>
    <name evidence="1" type="ORF">MM236_14520</name>
</gene>
<evidence type="ECO:0008006" key="3">
    <source>
        <dbReference type="Google" id="ProtNLM"/>
    </source>
</evidence>
<dbReference type="SUPFAM" id="SSF55469">
    <property type="entry name" value="FMN-dependent nitroreductase-like"/>
    <property type="match status" value="1"/>
</dbReference>
<reference evidence="1" key="1">
    <citation type="submission" date="2022-03" db="EMBL/GenBank/DDBJ databases">
        <title>De novo assembled genomes of Belliella spp. (Cyclobacteriaceae) strains.</title>
        <authorList>
            <person name="Szabo A."/>
            <person name="Korponai K."/>
            <person name="Felfoldi T."/>
        </authorList>
    </citation>
    <scope>NUCLEOTIDE SEQUENCE</scope>
    <source>
        <strain evidence="1">DSM 107340</strain>
    </source>
</reference>
<dbReference type="Gene3D" id="3.40.109.10">
    <property type="entry name" value="NADH Oxidase"/>
    <property type="match status" value="1"/>
</dbReference>
<name>A0ABS9URF6_9BACT</name>
<organism evidence="1 2">
    <name type="scientific">Belliella calami</name>
    <dbReference type="NCBI Taxonomy" id="2923436"/>
    <lineage>
        <taxon>Bacteria</taxon>
        <taxon>Pseudomonadati</taxon>
        <taxon>Bacteroidota</taxon>
        <taxon>Cytophagia</taxon>
        <taxon>Cytophagales</taxon>
        <taxon>Cyclobacteriaceae</taxon>
        <taxon>Belliella</taxon>
    </lineage>
</organism>
<dbReference type="EMBL" id="JAKZGS010000013">
    <property type="protein sequence ID" value="MCH7399216.1"/>
    <property type="molecule type" value="Genomic_DNA"/>
</dbReference>
<dbReference type="InterPro" id="IPR000415">
    <property type="entry name" value="Nitroreductase-like"/>
</dbReference>